<dbReference type="AlphaFoldDB" id="A0AAV8UYG4"/>
<dbReference type="Proteomes" id="UP001157974">
    <property type="component" value="Unassembled WGS sequence"/>
</dbReference>
<accession>A0AAV8UYG4</accession>
<dbReference type="CDD" id="cd10527">
    <property type="entry name" value="SET_LSMT"/>
    <property type="match status" value="1"/>
</dbReference>
<dbReference type="InterPro" id="IPR001214">
    <property type="entry name" value="SET_dom"/>
</dbReference>
<dbReference type="InterPro" id="IPR050600">
    <property type="entry name" value="SETD3_SETD6_MTase"/>
</dbReference>
<dbReference type="InterPro" id="IPR046341">
    <property type="entry name" value="SET_dom_sf"/>
</dbReference>
<dbReference type="GO" id="GO:0032259">
    <property type="term" value="P:methylation"/>
    <property type="evidence" value="ECO:0007669"/>
    <property type="project" value="UniProtKB-KW"/>
</dbReference>
<dbReference type="PANTHER" id="PTHR13271:SF151">
    <property type="entry name" value="SET DOMAIN-CONTAINING PROTEIN 4"/>
    <property type="match status" value="1"/>
</dbReference>
<dbReference type="InterPro" id="IPR036464">
    <property type="entry name" value="Rubisco_LSMT_subst-bd_sf"/>
</dbReference>
<keyword evidence="1" id="KW-0489">Methyltransferase</keyword>
<dbReference type="Gene3D" id="3.90.1420.10">
    <property type="entry name" value="Rubisco LSMT, substrate-binding domain"/>
    <property type="match status" value="1"/>
</dbReference>
<dbReference type="PANTHER" id="PTHR13271">
    <property type="entry name" value="UNCHARACTERIZED PUTATIVE METHYLTRANSFERASE"/>
    <property type="match status" value="1"/>
</dbReference>
<keyword evidence="3" id="KW-0949">S-adenosyl-L-methionine</keyword>
<feature type="domain" description="SET" evidence="4">
    <location>
        <begin position="58"/>
        <end position="332"/>
    </location>
</feature>
<dbReference type="InterPro" id="IPR015353">
    <property type="entry name" value="Rubisco_LSMT_subst-bd"/>
</dbReference>
<dbReference type="GO" id="GO:0016279">
    <property type="term" value="F:protein-lysine N-methyltransferase activity"/>
    <property type="evidence" value="ECO:0007669"/>
    <property type="project" value="TreeGrafter"/>
</dbReference>
<protein>
    <recommendedName>
        <fullName evidence="4">SET domain-containing protein</fullName>
    </recommendedName>
</protein>
<evidence type="ECO:0000256" key="2">
    <source>
        <dbReference type="ARBA" id="ARBA00022679"/>
    </source>
</evidence>
<dbReference type="EMBL" id="JAMWBK010000004">
    <property type="protein sequence ID" value="KAJ8906057.1"/>
    <property type="molecule type" value="Genomic_DNA"/>
</dbReference>
<name>A0AAV8UYG4_9RHOD</name>
<comment type="caution">
    <text evidence="5">The sequence shown here is derived from an EMBL/GenBank/DDBJ whole genome shotgun (WGS) entry which is preliminary data.</text>
</comment>
<evidence type="ECO:0000259" key="4">
    <source>
        <dbReference type="PROSITE" id="PS50280"/>
    </source>
</evidence>
<sequence length="498" mass="56843">MGIGFVGSFGGLERARSGRKVERKRKVSVTMVLSDFLGAAGEYPIVPSPVAPVFPRGDPLVVDTSVKVEEVDGIRGLVVTKDVEKGDLLASLKRSEVISVERKFSRGSPLEEEAERVLFLRRSFWGEELRVVGDWRLRLALKLLIETRTNTELLPYFALLPKETGVPVFWNRTEVTELQHFELQKRILRQKVQWETICELIMQNSSALDVREVLWAMDIVRSRAFSGEFQQRSSLVATFAACWTAGLALPLLSNVNTDLSLAGTVLFIAGILVTEASGKRARRRGFLAPIADMMNHFSGATTGLTYDAFSDSFQVRAGEKIKKGSEVLFDYNEKGYSRPNDELLQYYGFVNEENKTRTYLICDTLNQFFDEKRFGVPRRRIRELKVTKKRLKRRSVDGGGVVLSIDVDGKASFNDRFINLVKKLEPSRTRRRQLVAHICRRELEQMPTTIEEDRIIRSNLRSQRPPNPRKLLAVNYRIENKRLLMEAAEYFLRNDNES</sequence>
<organism evidence="5 6">
    <name type="scientific">Rhodosorus marinus</name>
    <dbReference type="NCBI Taxonomy" id="101924"/>
    <lineage>
        <taxon>Eukaryota</taxon>
        <taxon>Rhodophyta</taxon>
        <taxon>Stylonematophyceae</taxon>
        <taxon>Stylonematales</taxon>
        <taxon>Stylonemataceae</taxon>
        <taxon>Rhodosorus</taxon>
    </lineage>
</organism>
<gene>
    <name evidence="5" type="ORF">NDN08_002556</name>
</gene>
<proteinExistence type="predicted"/>
<dbReference type="SUPFAM" id="SSF82199">
    <property type="entry name" value="SET domain"/>
    <property type="match status" value="1"/>
</dbReference>
<evidence type="ECO:0000313" key="5">
    <source>
        <dbReference type="EMBL" id="KAJ8906057.1"/>
    </source>
</evidence>
<dbReference type="PROSITE" id="PS50280">
    <property type="entry name" value="SET"/>
    <property type="match status" value="1"/>
</dbReference>
<dbReference type="SUPFAM" id="SSF81822">
    <property type="entry name" value="RuBisCo LSMT C-terminal, substrate-binding domain"/>
    <property type="match status" value="1"/>
</dbReference>
<reference evidence="5 6" key="1">
    <citation type="journal article" date="2023" name="Nat. Commun.">
        <title>Origin of minicircular mitochondrial genomes in red algae.</title>
        <authorList>
            <person name="Lee Y."/>
            <person name="Cho C.H."/>
            <person name="Lee Y.M."/>
            <person name="Park S.I."/>
            <person name="Yang J.H."/>
            <person name="West J.A."/>
            <person name="Bhattacharya D."/>
            <person name="Yoon H.S."/>
        </authorList>
    </citation>
    <scope>NUCLEOTIDE SEQUENCE [LARGE SCALE GENOMIC DNA]</scope>
    <source>
        <strain evidence="5 6">CCMP1338</strain>
        <tissue evidence="5">Whole cell</tissue>
    </source>
</reference>
<dbReference type="Gene3D" id="3.90.1410.10">
    <property type="entry name" value="set domain protein methyltransferase, domain 1"/>
    <property type="match status" value="1"/>
</dbReference>
<evidence type="ECO:0000256" key="3">
    <source>
        <dbReference type="ARBA" id="ARBA00022691"/>
    </source>
</evidence>
<keyword evidence="2" id="KW-0808">Transferase</keyword>
<keyword evidence="6" id="KW-1185">Reference proteome</keyword>
<evidence type="ECO:0000313" key="6">
    <source>
        <dbReference type="Proteomes" id="UP001157974"/>
    </source>
</evidence>
<dbReference type="Pfam" id="PF00856">
    <property type="entry name" value="SET"/>
    <property type="match status" value="1"/>
</dbReference>
<dbReference type="Pfam" id="PF09273">
    <property type="entry name" value="Rubis-subs-bind"/>
    <property type="match status" value="1"/>
</dbReference>
<evidence type="ECO:0000256" key="1">
    <source>
        <dbReference type="ARBA" id="ARBA00022603"/>
    </source>
</evidence>